<dbReference type="AlphaFoldDB" id="A0A4R2LQQ9"/>
<accession>A0A4R2LQQ9</accession>
<protein>
    <submittedName>
        <fullName evidence="2">Uncharacterized protein</fullName>
    </submittedName>
</protein>
<feature type="chain" id="PRO_5020789745" evidence="1">
    <location>
        <begin position="21"/>
        <end position="412"/>
    </location>
</feature>
<reference evidence="2 3" key="1">
    <citation type="submission" date="2019-03" db="EMBL/GenBank/DDBJ databases">
        <title>Genomic Encyclopedia of Type Strains, Phase IV (KMG-IV): sequencing the most valuable type-strain genomes for metagenomic binning, comparative biology and taxonomic classification.</title>
        <authorList>
            <person name="Goeker M."/>
        </authorList>
    </citation>
    <scope>NUCLEOTIDE SEQUENCE [LARGE SCALE GENOMIC DNA]</scope>
    <source>
        <strain evidence="2 3">DSM 23917</strain>
    </source>
</reference>
<organism evidence="2 3">
    <name type="scientific">Prevotella heparinolytica</name>
    <dbReference type="NCBI Taxonomy" id="28113"/>
    <lineage>
        <taxon>Bacteria</taxon>
        <taxon>Pseudomonadati</taxon>
        <taxon>Bacteroidota</taxon>
        <taxon>Bacteroidia</taxon>
        <taxon>Bacteroidales</taxon>
        <taxon>Bacteroidaceae</taxon>
        <taxon>Bacteroides</taxon>
    </lineage>
</organism>
<feature type="signal peptide" evidence="1">
    <location>
        <begin position="1"/>
        <end position="20"/>
    </location>
</feature>
<evidence type="ECO:0000256" key="1">
    <source>
        <dbReference type="SAM" id="SignalP"/>
    </source>
</evidence>
<evidence type="ECO:0000313" key="2">
    <source>
        <dbReference type="EMBL" id="TCO90675.1"/>
    </source>
</evidence>
<dbReference type="InterPro" id="IPR058093">
    <property type="entry name" value="LA_2272-like"/>
</dbReference>
<dbReference type="EMBL" id="SLXB01000016">
    <property type="protein sequence ID" value="TCO90675.1"/>
    <property type="molecule type" value="Genomic_DNA"/>
</dbReference>
<dbReference type="NCBIfam" id="NF047436">
    <property type="entry name" value="LA_2272_repeat"/>
    <property type="match status" value="2"/>
</dbReference>
<dbReference type="RefSeq" id="WP_131926843.1">
    <property type="nucleotide sequence ID" value="NZ_SLXB01000016.1"/>
</dbReference>
<sequence>MKRIFSLIFLSLLIVSATLAQDYSGEQGSMRMRLNQTSAGINISLWRNISTQRIDTTGSTWLNLGVFSSMNRLNGLGVNMLGSIVRKEVNGIQVAGLSNMVGGKMRGIQVAGITNINGSLTGISVSGLVGITGNNAQGLTLSGLATINGNHSRGISIGGLLNINGDAAAGAQLAGLANVSGGSLKGFTGAGLLNIVGEHLNGAQLSALANIIAGNMVGIQFSGIGNVVGGTAKGVQIGAANMAVHAKGVQIGLFNYYKNSLDGFQLGLVNANPQTKVQLMLFAGNATKLNAGARFKNKLFYTILGGGTHYLDFGDKFSAALFYRAGLELPLYKQLFISGDLGYQHIETFKNKNDEIPARLYALQARVNLEYRLHDGLGIFLTGGYGSSRHYTRNKCYDKGVIVEAGVVLFKY</sequence>
<name>A0A4R2LQQ9_9BACE</name>
<dbReference type="Proteomes" id="UP000295600">
    <property type="component" value="Unassembled WGS sequence"/>
</dbReference>
<keyword evidence="1" id="KW-0732">Signal</keyword>
<proteinExistence type="predicted"/>
<comment type="caution">
    <text evidence="2">The sequence shown here is derived from an EMBL/GenBank/DDBJ whole genome shotgun (WGS) entry which is preliminary data.</text>
</comment>
<evidence type="ECO:0000313" key="3">
    <source>
        <dbReference type="Proteomes" id="UP000295600"/>
    </source>
</evidence>
<gene>
    <name evidence="2" type="ORF">EV202_11684</name>
</gene>